<reference evidence="5 6" key="1">
    <citation type="submission" date="2020-03" db="EMBL/GenBank/DDBJ databases">
        <title>Dissostichus mawsoni Genome sequencing and assembly.</title>
        <authorList>
            <person name="Park H."/>
        </authorList>
    </citation>
    <scope>NUCLEOTIDE SEQUENCE [LARGE SCALE GENOMIC DNA]</scope>
    <source>
        <strain evidence="5">DM0001</strain>
        <tissue evidence="5">Muscle</tissue>
    </source>
</reference>
<organism evidence="5 6">
    <name type="scientific">Dissostichus mawsoni</name>
    <name type="common">Antarctic cod</name>
    <dbReference type="NCBI Taxonomy" id="36200"/>
    <lineage>
        <taxon>Eukaryota</taxon>
        <taxon>Metazoa</taxon>
        <taxon>Chordata</taxon>
        <taxon>Craniata</taxon>
        <taxon>Vertebrata</taxon>
        <taxon>Euteleostomi</taxon>
        <taxon>Actinopterygii</taxon>
        <taxon>Neopterygii</taxon>
        <taxon>Teleostei</taxon>
        <taxon>Neoteleostei</taxon>
        <taxon>Acanthomorphata</taxon>
        <taxon>Eupercaria</taxon>
        <taxon>Perciformes</taxon>
        <taxon>Notothenioidei</taxon>
        <taxon>Nototheniidae</taxon>
        <taxon>Dissostichus</taxon>
    </lineage>
</organism>
<dbReference type="SUPFAM" id="SSF50044">
    <property type="entry name" value="SH3-domain"/>
    <property type="match status" value="2"/>
</dbReference>
<protein>
    <recommendedName>
        <fullName evidence="4">SH3 domain-containing protein</fullName>
    </recommendedName>
</protein>
<keyword evidence="6" id="KW-1185">Reference proteome</keyword>
<feature type="compositionally biased region" description="Basic and acidic residues" evidence="3">
    <location>
        <begin position="443"/>
        <end position="453"/>
    </location>
</feature>
<accession>A0A7J5XGZ4</accession>
<dbReference type="PANTHER" id="PTHR15175">
    <property type="entry name" value="NEUTROPHIL CYTOSOLIC FACTOR 2, NEUTROPHIL NADPH OXIDASE FACTOR 2"/>
    <property type="match status" value="1"/>
</dbReference>
<dbReference type="PRINTS" id="PR00452">
    <property type="entry name" value="SH3DOMAIN"/>
</dbReference>
<dbReference type="Pfam" id="PF00018">
    <property type="entry name" value="SH3_1"/>
    <property type="match status" value="1"/>
</dbReference>
<feature type="domain" description="SH3" evidence="4">
    <location>
        <begin position="544"/>
        <end position="603"/>
    </location>
</feature>
<dbReference type="PROSITE" id="PS50002">
    <property type="entry name" value="SH3"/>
    <property type="match status" value="2"/>
</dbReference>
<dbReference type="PANTHER" id="PTHR15175:SF3">
    <property type="entry name" value="NEUTROPHIL CYTOSOL FACTOR 2"/>
    <property type="match status" value="1"/>
</dbReference>
<dbReference type="EMBL" id="JAAKFY010000024">
    <property type="protein sequence ID" value="KAF3836113.1"/>
    <property type="molecule type" value="Genomic_DNA"/>
</dbReference>
<evidence type="ECO:0000259" key="4">
    <source>
        <dbReference type="PROSITE" id="PS50002"/>
    </source>
</evidence>
<dbReference type="GO" id="GO:0042554">
    <property type="term" value="P:superoxide anion generation"/>
    <property type="evidence" value="ECO:0007669"/>
    <property type="project" value="TreeGrafter"/>
</dbReference>
<dbReference type="InterPro" id="IPR034889">
    <property type="entry name" value="NCF2_SH3"/>
</dbReference>
<dbReference type="SMART" id="SM00326">
    <property type="entry name" value="SH3"/>
    <property type="match status" value="2"/>
</dbReference>
<evidence type="ECO:0000256" key="2">
    <source>
        <dbReference type="PROSITE-ProRule" id="PRU00192"/>
    </source>
</evidence>
<dbReference type="Proteomes" id="UP000518266">
    <property type="component" value="Unassembled WGS sequence"/>
</dbReference>
<evidence type="ECO:0000256" key="1">
    <source>
        <dbReference type="ARBA" id="ARBA00022443"/>
    </source>
</evidence>
<name>A0A7J5XGZ4_DISMA</name>
<dbReference type="GO" id="GO:0043020">
    <property type="term" value="C:NADPH oxidase complex"/>
    <property type="evidence" value="ECO:0007669"/>
    <property type="project" value="InterPro"/>
</dbReference>
<comment type="caution">
    <text evidence="5">The sequence shown here is derived from an EMBL/GenBank/DDBJ whole genome shotgun (WGS) entry which is preliminary data.</text>
</comment>
<dbReference type="PRINTS" id="PR00499">
    <property type="entry name" value="P67PHOX"/>
</dbReference>
<dbReference type="InterPro" id="IPR036028">
    <property type="entry name" value="SH3-like_dom_sf"/>
</dbReference>
<evidence type="ECO:0000313" key="6">
    <source>
        <dbReference type="Proteomes" id="UP000518266"/>
    </source>
</evidence>
<feature type="domain" description="SH3" evidence="4">
    <location>
        <begin position="351"/>
        <end position="410"/>
    </location>
</feature>
<feature type="region of interest" description="Disordered" evidence="3">
    <location>
        <begin position="415"/>
        <end position="455"/>
    </location>
</feature>
<dbReference type="Gene3D" id="2.30.30.40">
    <property type="entry name" value="SH3 Domains"/>
    <property type="match status" value="2"/>
</dbReference>
<proteinExistence type="predicted"/>
<gene>
    <name evidence="5" type="ORF">F7725_028671</name>
</gene>
<dbReference type="Gene3D" id="3.10.20.90">
    <property type="entry name" value="Phosphatidylinositol 3-kinase Catalytic Subunit, Chain A, domain 1"/>
    <property type="match status" value="1"/>
</dbReference>
<dbReference type="InterPro" id="IPR011990">
    <property type="entry name" value="TPR-like_helical_dom_sf"/>
</dbReference>
<evidence type="ECO:0000313" key="5">
    <source>
        <dbReference type="EMBL" id="KAF3836113.1"/>
    </source>
</evidence>
<dbReference type="Pfam" id="PF14604">
    <property type="entry name" value="SH3_9"/>
    <property type="match status" value="1"/>
</dbReference>
<keyword evidence="1 2" id="KW-0728">SH3 domain</keyword>
<dbReference type="GO" id="GO:0045730">
    <property type="term" value="P:respiratory burst"/>
    <property type="evidence" value="ECO:0007669"/>
    <property type="project" value="InterPro"/>
</dbReference>
<dbReference type="InterPro" id="IPR051864">
    <property type="entry name" value="NCF2_NOXA1"/>
</dbReference>
<dbReference type="AlphaFoldDB" id="A0A7J5XGZ4"/>
<dbReference type="InterPro" id="IPR001452">
    <property type="entry name" value="SH3_domain"/>
</dbReference>
<dbReference type="CDD" id="cd12046">
    <property type="entry name" value="SH3_p67phox_C"/>
    <property type="match status" value="1"/>
</dbReference>
<sequence>MTLTNEVEVIMVAGGLLGTDTLTGRRVFSTMFLMMCSPSCIWSSSGLQVLNLPLHWKGRLMLSLIPKDNVKQIQKPRASKQMQLTFIVHRDLYFGPNDIVSLLQTVSTGTNQKNFPILVISEVYSYPATMSFVDTLRQWDMAVTCVDRQDLSEALKVFLSIQDPNSKISFDIGCLHLLNKDLDAAEKVRLTFVRRLIYEESLADFQQAFKALRGNQLIDYKALGLRYKLYACEVLINMALSEAQLGNWEKAHENLVKALNYKTDAKLNIIDKALDSALKQKLFKPVEFPSKVLFKPNKHYVAELEKKDYLGKAKVVASVVPQDAFSGFAPLQPQVQDGPTRPKEPEVLRALEGEPHTVLFQFVPGTSDELAVVPGNVVFVLQKGADNWASVIFNGRRGLVPYNYLERLEMSMASKQNEGIPQPPSQEPPTRPKRKPGLTPRSDSSDSERKEEQPPDNSLIVKVRFTFTFAVSVPPGSPYAILIEKISRKLNLPMTEITLSLTPEATGQSVINDSTDMESVWSRASGVHITLWCYAKEQTDHSPNIEVPLVALYSYESSNPEDLKFHQGDTITIISRVNQDWLEGQCNGDTGIFPASFVEEVPAIAMPLLPSTAFTTGVAPKFCSKPRQLRSARKDAEKRKHKYVTGWCPGCSSSTESREALSVLLSGSGYCGPWGSTIQRKTLTFISMSSIMWSSWLISFSMVLRSWLSNSAGRDVL</sequence>
<dbReference type="OrthoDB" id="9450131at2759"/>
<dbReference type="GO" id="GO:0016176">
    <property type="term" value="F:superoxide-generating NADPH oxidase activator activity"/>
    <property type="evidence" value="ECO:0007669"/>
    <property type="project" value="InterPro"/>
</dbReference>
<dbReference type="GO" id="GO:0006909">
    <property type="term" value="P:phagocytosis"/>
    <property type="evidence" value="ECO:0007669"/>
    <property type="project" value="InterPro"/>
</dbReference>
<dbReference type="SUPFAM" id="SSF54277">
    <property type="entry name" value="CAD &amp; PB1 domains"/>
    <property type="match status" value="1"/>
</dbReference>
<evidence type="ECO:0000256" key="3">
    <source>
        <dbReference type="SAM" id="MobiDB-lite"/>
    </source>
</evidence>
<dbReference type="Gene3D" id="1.25.40.10">
    <property type="entry name" value="Tetratricopeptide repeat domain"/>
    <property type="match status" value="2"/>
</dbReference>